<dbReference type="Proteomes" id="UP000003179">
    <property type="component" value="Unassembled WGS sequence"/>
</dbReference>
<proteinExistence type="predicted"/>
<dbReference type="EMBL" id="ADZU01000015">
    <property type="protein sequence ID" value="EFS92983.1"/>
    <property type="molecule type" value="Genomic_DNA"/>
</dbReference>
<evidence type="ECO:0000313" key="2">
    <source>
        <dbReference type="Proteomes" id="UP000003179"/>
    </source>
</evidence>
<keyword evidence="2" id="KW-1185">Reference proteome</keyword>
<comment type="caution">
    <text evidence="1">The sequence shown here is derived from an EMBL/GenBank/DDBJ whole genome shotgun (WGS) entry which is preliminary data.</text>
</comment>
<reference evidence="1" key="1">
    <citation type="submission" date="2010-08" db="EMBL/GenBank/DDBJ databases">
        <authorList>
            <person name="Weinstock G."/>
            <person name="Sodergren E."/>
            <person name="Clifton S."/>
            <person name="Fulton L."/>
            <person name="Fulton B."/>
            <person name="Courtney L."/>
            <person name="Fronick C."/>
            <person name="Harrison M."/>
            <person name="Strong C."/>
            <person name="Farmer C."/>
            <person name="Delahaunty K."/>
            <person name="Markovic C."/>
            <person name="Hall O."/>
            <person name="Minx P."/>
            <person name="Tomlinson C."/>
            <person name="Mitreva M."/>
            <person name="Hou S."/>
            <person name="Chen J."/>
            <person name="Wollam A."/>
            <person name="Pepin K.H."/>
            <person name="Johnson M."/>
            <person name="Bhonagiri V."/>
            <person name="Zhang X."/>
            <person name="Suruliraj S."/>
            <person name="Warren W."/>
            <person name="Chinwalla A."/>
            <person name="Mardis E.R."/>
            <person name="Wilson R.K."/>
        </authorList>
    </citation>
    <scope>NUCLEOTIDE SEQUENCE [LARGE SCALE GENOMIC DNA]</scope>
    <source>
        <strain evidence="1">HL044PA1</strain>
    </source>
</reference>
<evidence type="ECO:0000313" key="1">
    <source>
        <dbReference type="EMBL" id="EFS92983.1"/>
    </source>
</evidence>
<accession>A0ABP2K7S9</accession>
<name>A0ABP2K7S9_9ACTN</name>
<sequence>MRLDYSPVVGVSLDEGREVARIVMRHPLALRDIWFSHLGRL</sequence>
<protein>
    <submittedName>
        <fullName evidence="1">Uncharacterized protein</fullName>
    </submittedName>
</protein>
<gene>
    <name evidence="1" type="ORF">HMPREF9607_00834</name>
</gene>
<organism evidence="1 2">
    <name type="scientific">Cutibacterium modestum HL044PA1</name>
    <dbReference type="NCBI Taxonomy" id="765109"/>
    <lineage>
        <taxon>Bacteria</taxon>
        <taxon>Bacillati</taxon>
        <taxon>Actinomycetota</taxon>
        <taxon>Actinomycetes</taxon>
        <taxon>Propionibacteriales</taxon>
        <taxon>Propionibacteriaceae</taxon>
        <taxon>Cutibacterium</taxon>
        <taxon>Cutibacterium modestum</taxon>
    </lineage>
</organism>